<feature type="domain" description="Flagellar hook-associated protein 2 C-terminal" evidence="7">
    <location>
        <begin position="520"/>
        <end position="662"/>
    </location>
</feature>
<dbReference type="GO" id="GO:0005576">
    <property type="term" value="C:extracellular region"/>
    <property type="evidence" value="ECO:0007669"/>
    <property type="project" value="UniProtKB-SubCell"/>
</dbReference>
<keyword evidence="8" id="KW-0966">Cell projection</keyword>
<evidence type="ECO:0000256" key="1">
    <source>
        <dbReference type="ARBA" id="ARBA00009764"/>
    </source>
</evidence>
<keyword evidence="5" id="KW-0964">Secreted</keyword>
<dbReference type="GO" id="GO:0009421">
    <property type="term" value="C:bacterial-type flagellum filament cap"/>
    <property type="evidence" value="ECO:0007669"/>
    <property type="project" value="InterPro"/>
</dbReference>
<dbReference type="AlphaFoldDB" id="A0A9J7BNA2"/>
<protein>
    <recommendedName>
        <fullName evidence="5">Flagellar hook-associated protein 2</fullName>
        <shortName evidence="5">HAP2</shortName>
    </recommendedName>
    <alternativeName>
        <fullName evidence="5">Flagellar cap protein</fullName>
    </alternativeName>
</protein>
<dbReference type="PANTHER" id="PTHR30288">
    <property type="entry name" value="FLAGELLAR CAP/ASSEMBLY PROTEIN FLID"/>
    <property type="match status" value="1"/>
</dbReference>
<keyword evidence="8" id="KW-0282">Flagellum</keyword>
<evidence type="ECO:0000313" key="8">
    <source>
        <dbReference type="EMBL" id="UWZ83234.1"/>
    </source>
</evidence>
<organism evidence="8 9">
    <name type="scientific">Occallatibacter riparius</name>
    <dbReference type="NCBI Taxonomy" id="1002689"/>
    <lineage>
        <taxon>Bacteria</taxon>
        <taxon>Pseudomonadati</taxon>
        <taxon>Acidobacteriota</taxon>
        <taxon>Terriglobia</taxon>
        <taxon>Terriglobales</taxon>
        <taxon>Acidobacteriaceae</taxon>
        <taxon>Occallatibacter</taxon>
    </lineage>
</organism>
<name>A0A9J7BNA2_9BACT</name>
<evidence type="ECO:0000256" key="4">
    <source>
        <dbReference type="ARBA" id="ARBA00023143"/>
    </source>
</evidence>
<evidence type="ECO:0000256" key="2">
    <source>
        <dbReference type="ARBA" id="ARBA00011255"/>
    </source>
</evidence>
<feature type="domain" description="Flagellar hook-associated protein 2 N-terminal" evidence="6">
    <location>
        <begin position="16"/>
        <end position="112"/>
    </location>
</feature>
<dbReference type="PANTHER" id="PTHR30288:SF0">
    <property type="entry name" value="FLAGELLAR HOOK-ASSOCIATED PROTEIN 2"/>
    <property type="match status" value="1"/>
</dbReference>
<proteinExistence type="inferred from homology"/>
<gene>
    <name evidence="8" type="primary">fliD</name>
    <name evidence="8" type="ORF">MOP44_22025</name>
</gene>
<comment type="similarity">
    <text evidence="1 5">Belongs to the FliD family.</text>
</comment>
<keyword evidence="4 5" id="KW-0975">Bacterial flagellum</keyword>
<comment type="subcellular location">
    <subcellularLocation>
        <location evidence="5">Secreted</location>
    </subcellularLocation>
    <subcellularLocation>
        <location evidence="5">Bacterial flagellum</location>
    </subcellularLocation>
</comment>
<keyword evidence="3" id="KW-0175">Coiled coil</keyword>
<comment type="subunit">
    <text evidence="2 5">Homopentamer.</text>
</comment>
<accession>A0A9J7BNA2</accession>
<dbReference type="InterPro" id="IPR040026">
    <property type="entry name" value="FliD"/>
</dbReference>
<evidence type="ECO:0000259" key="7">
    <source>
        <dbReference type="Pfam" id="PF07195"/>
    </source>
</evidence>
<feature type="domain" description="Flagellar hook-associated protein 2 C-terminal" evidence="7">
    <location>
        <begin position="216"/>
        <end position="315"/>
    </location>
</feature>
<dbReference type="InterPro" id="IPR003481">
    <property type="entry name" value="FliD_N"/>
</dbReference>
<dbReference type="RefSeq" id="WP_260792569.1">
    <property type="nucleotide sequence ID" value="NZ_CP093313.1"/>
</dbReference>
<dbReference type="GO" id="GO:0071973">
    <property type="term" value="P:bacterial-type flagellum-dependent cell motility"/>
    <property type="evidence" value="ECO:0007669"/>
    <property type="project" value="TreeGrafter"/>
</dbReference>
<keyword evidence="9" id="KW-1185">Reference proteome</keyword>
<dbReference type="GO" id="GO:0007155">
    <property type="term" value="P:cell adhesion"/>
    <property type="evidence" value="ECO:0007669"/>
    <property type="project" value="InterPro"/>
</dbReference>
<reference evidence="8" key="1">
    <citation type="submission" date="2021-04" db="EMBL/GenBank/DDBJ databases">
        <title>Phylogenetic analysis of Acidobacteriaceae.</title>
        <authorList>
            <person name="Qiu L."/>
            <person name="Zhang Q."/>
        </authorList>
    </citation>
    <scope>NUCLEOTIDE SEQUENCE</scope>
    <source>
        <strain evidence="8">DSM 25168</strain>
    </source>
</reference>
<dbReference type="EMBL" id="CP093313">
    <property type="protein sequence ID" value="UWZ83234.1"/>
    <property type="molecule type" value="Genomic_DNA"/>
</dbReference>
<dbReference type="Proteomes" id="UP001059380">
    <property type="component" value="Chromosome"/>
</dbReference>
<keyword evidence="8" id="KW-0969">Cilium</keyword>
<evidence type="ECO:0000259" key="6">
    <source>
        <dbReference type="Pfam" id="PF02465"/>
    </source>
</evidence>
<sequence length="684" mass="68895">MGTVGLNFGSPTSGAGFDVSATVSQIVANLQKVETPWKTQLTALQGQDTVLSNLGTLLSKLSTDVSQLTDFTGVLAQKTGSSSDTNVLQLSSASSSAVAGTHMVSVKSLATTSSGTLTAITNASDKLSGSITIKVGSGTAHTINVGSNNTLAGLAASINSAGIGVTASVLTDSKGSRLSLVSGTSGAGGNLTIGSSIVDTSNANTALSYSEAVHGVDAQLKVDGVDLSSASNTVTNLIPGVTFQLLAPSAQNADGSYQQLQVIIGNDNSGVESAIGQMVADYNSLIAAMKAQEGKDSSGNPEPLFGSPTLGLLQQQLVGSINVQNPSGYLDAVEASANTMFSGSMTIQVGQGTIQTVVIGAAPDPPDANTIYTGNGVNTLQGIADAINRAGIGITAGISTQYGESRLMLSSQITGIPGALTVSSALTVPSDLPLSFTGFPGSADSAAVGKLDAVPAPADILSGSITIQVGDGQVQTVSVDSSHNTLQGLAEAINATDGIGVTASVAVNEDGSAYLSLESQAMGTAGNLTVTSNLLDTTATKTKSIAYTNSSDLSGLASLGITVSSNYDGTLQFDASVLDAALNSDFNSVIGFFQSVSSWGQNFASVLNSAGNTPTKGVIALAQKSNSNMESMLNKQISKQEDQISIQQKSLTAELNTANEIIQGIKQQLDGINILYSAITGYKG</sequence>
<dbReference type="GO" id="GO:0009424">
    <property type="term" value="C:bacterial-type flagellum hook"/>
    <property type="evidence" value="ECO:0007669"/>
    <property type="project" value="UniProtKB-UniRule"/>
</dbReference>
<evidence type="ECO:0000256" key="3">
    <source>
        <dbReference type="ARBA" id="ARBA00023054"/>
    </source>
</evidence>
<evidence type="ECO:0000313" key="9">
    <source>
        <dbReference type="Proteomes" id="UP001059380"/>
    </source>
</evidence>
<dbReference type="Pfam" id="PF07195">
    <property type="entry name" value="FliD_C"/>
    <property type="match status" value="2"/>
</dbReference>
<comment type="function">
    <text evidence="5">Required for morphogenesis and for the elongation of the flagellar filament by facilitating polymerization of the flagellin monomers at the tip of growing filament. Forms a capping structure, which prevents flagellin subunits (transported through the central channel of the flagellum) from leaking out without polymerization at the distal end.</text>
</comment>
<dbReference type="InterPro" id="IPR010809">
    <property type="entry name" value="FliD_C"/>
</dbReference>
<dbReference type="Pfam" id="PF02465">
    <property type="entry name" value="FliD_N"/>
    <property type="match status" value="1"/>
</dbReference>
<dbReference type="KEGG" id="orp:MOP44_22025"/>
<evidence type="ECO:0000256" key="5">
    <source>
        <dbReference type="RuleBase" id="RU362066"/>
    </source>
</evidence>